<organism evidence="7 8">
    <name type="scientific">Juglans regia</name>
    <name type="common">English walnut</name>
    <dbReference type="NCBI Taxonomy" id="51240"/>
    <lineage>
        <taxon>Eukaryota</taxon>
        <taxon>Viridiplantae</taxon>
        <taxon>Streptophyta</taxon>
        <taxon>Embryophyta</taxon>
        <taxon>Tracheophyta</taxon>
        <taxon>Spermatophyta</taxon>
        <taxon>Magnoliopsida</taxon>
        <taxon>eudicotyledons</taxon>
        <taxon>Gunneridae</taxon>
        <taxon>Pentapetalae</taxon>
        <taxon>rosids</taxon>
        <taxon>fabids</taxon>
        <taxon>Fagales</taxon>
        <taxon>Juglandaceae</taxon>
        <taxon>Juglans</taxon>
    </lineage>
</organism>
<dbReference type="PANTHER" id="PTHR11062:SF267">
    <property type="entry name" value="EXOSTOSIN FAMILY PROTEIN"/>
    <property type="match status" value="1"/>
</dbReference>
<sequence>MVKRFKVWVYREGELPMAHIGPLSYIYSIGGQFMDEMERGESPFLAYHPDEAHAFFVPLSISKITDCFAVLEPRTFFDRMIRIFTDYVHVVADKYPYWNRSSGGDHFMVSCHDWAPLIDRHDPKLYKNFIRVLCNANTSEGFKPMRDVSLPEFNLKGHPLYNLGPPRYGLAPSERTILAFFAGAAHGDIRDILFQHWKEKDGEVQVYENLPKMKNYHKLMGQSKYCLCPSGSEVASPRVVEAMYQACVPVIISDYYTLPFSDVLDWSKFAVFVPPKRIPEIKNILKGISQRKYLTLQKRVTQVARHFELNRPSKPFDVIHMLLHSVWLRRLNVMLTEHVY</sequence>
<dbReference type="InterPro" id="IPR004263">
    <property type="entry name" value="Exostosin"/>
</dbReference>
<dbReference type="RefSeq" id="XP_035538988.1">
    <property type="nucleotide sequence ID" value="XM_035683095.1"/>
</dbReference>
<dbReference type="GeneID" id="108993623"/>
<gene>
    <name evidence="8" type="primary">LOC108993623</name>
</gene>
<dbReference type="AlphaFoldDB" id="A0A6P9E426"/>
<dbReference type="GO" id="GO:0000139">
    <property type="term" value="C:Golgi membrane"/>
    <property type="evidence" value="ECO:0007669"/>
    <property type="project" value="UniProtKB-SubCell"/>
</dbReference>
<evidence type="ECO:0000256" key="4">
    <source>
        <dbReference type="ARBA" id="ARBA00022968"/>
    </source>
</evidence>
<evidence type="ECO:0000313" key="8">
    <source>
        <dbReference type="RefSeq" id="XP_035538988.1"/>
    </source>
</evidence>
<feature type="domain" description="Exostosin GT47" evidence="6">
    <location>
        <begin position="3"/>
        <end position="286"/>
    </location>
</feature>
<keyword evidence="7" id="KW-1185">Reference proteome</keyword>
<dbReference type="Gene3D" id="3.40.50.2000">
    <property type="entry name" value="Glycogen Phosphorylase B"/>
    <property type="match status" value="1"/>
</dbReference>
<dbReference type="InterPro" id="IPR040911">
    <property type="entry name" value="Exostosin_GT47"/>
</dbReference>
<keyword evidence="3" id="KW-0328">Glycosyltransferase</keyword>
<comment type="subcellular location">
    <subcellularLocation>
        <location evidence="1">Golgi apparatus membrane</location>
        <topology evidence="1">Single-pass type II membrane protein</topology>
    </subcellularLocation>
</comment>
<evidence type="ECO:0000313" key="7">
    <source>
        <dbReference type="Proteomes" id="UP000235220"/>
    </source>
</evidence>
<comment type="similarity">
    <text evidence="2">Belongs to the glycosyltransferase 47 family.</text>
</comment>
<dbReference type="GO" id="GO:0016757">
    <property type="term" value="F:glycosyltransferase activity"/>
    <property type="evidence" value="ECO:0007669"/>
    <property type="project" value="UniProtKB-KW"/>
</dbReference>
<keyword evidence="4" id="KW-0812">Transmembrane</keyword>
<dbReference type="Pfam" id="PF03016">
    <property type="entry name" value="Exostosin_GT47"/>
    <property type="match status" value="1"/>
</dbReference>
<reference evidence="8" key="1">
    <citation type="submission" date="2025-08" db="UniProtKB">
        <authorList>
            <consortium name="RefSeq"/>
        </authorList>
    </citation>
    <scope>IDENTIFICATION</scope>
    <source>
        <tissue evidence="8">Leaves</tissue>
    </source>
</reference>
<protein>
    <submittedName>
        <fullName evidence="8">Probable glycosyltransferase At5g20260 isoform X2</fullName>
    </submittedName>
</protein>
<proteinExistence type="inferred from homology"/>
<keyword evidence="3" id="KW-0808">Transferase</keyword>
<evidence type="ECO:0000256" key="3">
    <source>
        <dbReference type="ARBA" id="ARBA00022676"/>
    </source>
</evidence>
<evidence type="ECO:0000256" key="1">
    <source>
        <dbReference type="ARBA" id="ARBA00004323"/>
    </source>
</evidence>
<accession>A0A6P9E426</accession>
<name>A0A6P9E426_JUGRE</name>
<dbReference type="PANTHER" id="PTHR11062">
    <property type="entry name" value="EXOSTOSIN HEPARAN SULFATE GLYCOSYLTRANSFERASE -RELATED"/>
    <property type="match status" value="1"/>
</dbReference>
<evidence type="ECO:0000256" key="2">
    <source>
        <dbReference type="ARBA" id="ARBA00010271"/>
    </source>
</evidence>
<keyword evidence="4" id="KW-0735">Signal-anchor</keyword>
<dbReference type="Proteomes" id="UP000235220">
    <property type="component" value="Chromosome 11"/>
</dbReference>
<evidence type="ECO:0000259" key="6">
    <source>
        <dbReference type="Pfam" id="PF03016"/>
    </source>
</evidence>
<keyword evidence="5" id="KW-0333">Golgi apparatus</keyword>
<evidence type="ECO:0000256" key="5">
    <source>
        <dbReference type="ARBA" id="ARBA00023034"/>
    </source>
</evidence>